<accession>N1Q142</accession>
<dbReference type="InterPro" id="IPR058525">
    <property type="entry name" value="DUF8212"/>
</dbReference>
<organism evidence="3 4">
    <name type="scientific">Dothistroma septosporum (strain NZE10 / CBS 128990)</name>
    <name type="common">Red band needle blight fungus</name>
    <name type="synonym">Mycosphaerella pini</name>
    <dbReference type="NCBI Taxonomy" id="675120"/>
    <lineage>
        <taxon>Eukaryota</taxon>
        <taxon>Fungi</taxon>
        <taxon>Dikarya</taxon>
        <taxon>Ascomycota</taxon>
        <taxon>Pezizomycotina</taxon>
        <taxon>Dothideomycetes</taxon>
        <taxon>Dothideomycetidae</taxon>
        <taxon>Mycosphaerellales</taxon>
        <taxon>Mycosphaerellaceae</taxon>
        <taxon>Dothistroma</taxon>
    </lineage>
</organism>
<proteinExistence type="predicted"/>
<feature type="domain" description="DUF8212" evidence="2">
    <location>
        <begin position="225"/>
        <end position="250"/>
    </location>
</feature>
<dbReference type="AlphaFoldDB" id="N1Q142"/>
<dbReference type="Pfam" id="PF06985">
    <property type="entry name" value="HET"/>
    <property type="match status" value="1"/>
</dbReference>
<evidence type="ECO:0000259" key="1">
    <source>
        <dbReference type="Pfam" id="PF06985"/>
    </source>
</evidence>
<dbReference type="HOGENOM" id="CLU_000288_138_0_1"/>
<dbReference type="OrthoDB" id="674604at2759"/>
<feature type="non-terminal residue" evidence="3">
    <location>
        <position position="299"/>
    </location>
</feature>
<sequence>FRLINTIDLSFHEFEHVESAPRYAIVSHRWGKDEITYQKFLADRYQSGQGNGWFKTIKGCNLARSFELSWVWIDTCCIDKKSSSELSEAVNSMYSWYSHSHECYAFLPDVLLTPTDEGFAEEFEKSVWFTRGWTLQEVLAPRRLLFYNAKFQLIGDKQQRRAEVAAATGIHANYLLGLDKVQDASVAERMKWAALRQSTRREDNAYCLLGIFDVNMPLLYGEGAKAFVRLQLEIIKKTDDESIFAWWQDMAELGSWTGLLAPTPKAFASSSDETIKILRGHWRQPFSMTNKGLKLKLSV</sequence>
<dbReference type="PANTHER" id="PTHR10622:SF10">
    <property type="entry name" value="HET DOMAIN-CONTAINING PROTEIN"/>
    <property type="match status" value="1"/>
</dbReference>
<dbReference type="PANTHER" id="PTHR10622">
    <property type="entry name" value="HET DOMAIN-CONTAINING PROTEIN"/>
    <property type="match status" value="1"/>
</dbReference>
<dbReference type="InterPro" id="IPR010730">
    <property type="entry name" value="HET"/>
</dbReference>
<feature type="domain" description="Heterokaryon incompatibility" evidence="1">
    <location>
        <begin position="23"/>
        <end position="106"/>
    </location>
</feature>
<keyword evidence="4" id="KW-1185">Reference proteome</keyword>
<gene>
    <name evidence="3" type="ORF">DOTSEDRAFT_111345</name>
</gene>
<dbReference type="eggNOG" id="KOG4177">
    <property type="taxonomic scope" value="Eukaryota"/>
</dbReference>
<dbReference type="OMA" id="WYSSASE"/>
<reference evidence="3 4" key="2">
    <citation type="journal article" date="2012" name="PLoS Pathog.">
        <title>Diverse lifestyles and strategies of plant pathogenesis encoded in the genomes of eighteen Dothideomycetes fungi.</title>
        <authorList>
            <person name="Ohm R.A."/>
            <person name="Feau N."/>
            <person name="Henrissat B."/>
            <person name="Schoch C.L."/>
            <person name="Horwitz B.A."/>
            <person name="Barry K.W."/>
            <person name="Condon B.J."/>
            <person name="Copeland A.C."/>
            <person name="Dhillon B."/>
            <person name="Glaser F."/>
            <person name="Hesse C.N."/>
            <person name="Kosti I."/>
            <person name="LaButti K."/>
            <person name="Lindquist E.A."/>
            <person name="Lucas S."/>
            <person name="Salamov A.A."/>
            <person name="Bradshaw R.E."/>
            <person name="Ciuffetti L."/>
            <person name="Hamelin R.C."/>
            <person name="Kema G.H.J."/>
            <person name="Lawrence C."/>
            <person name="Scott J.A."/>
            <person name="Spatafora J.W."/>
            <person name="Turgeon B.G."/>
            <person name="de Wit P.J.G.M."/>
            <person name="Zhong S."/>
            <person name="Goodwin S.B."/>
            <person name="Grigoriev I.V."/>
        </authorList>
    </citation>
    <scope>NUCLEOTIDE SEQUENCE [LARGE SCALE GENOMIC DNA]</scope>
    <source>
        <strain evidence="4">NZE10 / CBS 128990</strain>
    </source>
</reference>
<dbReference type="STRING" id="675120.N1Q142"/>
<name>N1Q142_DOTSN</name>
<evidence type="ECO:0000313" key="4">
    <source>
        <dbReference type="Proteomes" id="UP000016933"/>
    </source>
</evidence>
<evidence type="ECO:0000259" key="2">
    <source>
        <dbReference type="Pfam" id="PF26640"/>
    </source>
</evidence>
<dbReference type="Pfam" id="PF26640">
    <property type="entry name" value="DUF8212"/>
    <property type="match status" value="1"/>
</dbReference>
<evidence type="ECO:0000313" key="3">
    <source>
        <dbReference type="EMBL" id="EME48360.1"/>
    </source>
</evidence>
<dbReference type="EMBL" id="KB446535">
    <property type="protein sequence ID" value="EME48360.1"/>
    <property type="molecule type" value="Genomic_DNA"/>
</dbReference>
<protein>
    <submittedName>
        <fullName evidence="3">Uncharacterized protein</fullName>
    </submittedName>
</protein>
<dbReference type="Proteomes" id="UP000016933">
    <property type="component" value="Unassembled WGS sequence"/>
</dbReference>
<feature type="non-terminal residue" evidence="3">
    <location>
        <position position="1"/>
    </location>
</feature>
<reference evidence="4" key="1">
    <citation type="journal article" date="2012" name="PLoS Genet.">
        <title>The genomes of the fungal plant pathogens Cladosporium fulvum and Dothistroma septosporum reveal adaptation to different hosts and lifestyles but also signatures of common ancestry.</title>
        <authorList>
            <person name="de Wit P.J.G.M."/>
            <person name="van der Burgt A."/>
            <person name="Oekmen B."/>
            <person name="Stergiopoulos I."/>
            <person name="Abd-Elsalam K.A."/>
            <person name="Aerts A.L."/>
            <person name="Bahkali A.H."/>
            <person name="Beenen H.G."/>
            <person name="Chettri P."/>
            <person name="Cox M.P."/>
            <person name="Datema E."/>
            <person name="de Vries R.P."/>
            <person name="Dhillon B."/>
            <person name="Ganley A.R."/>
            <person name="Griffiths S.A."/>
            <person name="Guo Y."/>
            <person name="Hamelin R.C."/>
            <person name="Henrissat B."/>
            <person name="Kabir M.S."/>
            <person name="Jashni M.K."/>
            <person name="Kema G."/>
            <person name="Klaubauf S."/>
            <person name="Lapidus A."/>
            <person name="Levasseur A."/>
            <person name="Lindquist E."/>
            <person name="Mehrabi R."/>
            <person name="Ohm R.A."/>
            <person name="Owen T.J."/>
            <person name="Salamov A."/>
            <person name="Schwelm A."/>
            <person name="Schijlen E."/>
            <person name="Sun H."/>
            <person name="van den Burg H.A."/>
            <person name="van Ham R.C.H.J."/>
            <person name="Zhang S."/>
            <person name="Goodwin S.B."/>
            <person name="Grigoriev I.V."/>
            <person name="Collemare J."/>
            <person name="Bradshaw R.E."/>
        </authorList>
    </citation>
    <scope>NUCLEOTIDE SEQUENCE [LARGE SCALE GENOMIC DNA]</scope>
    <source>
        <strain evidence="4">NZE10 / CBS 128990</strain>
    </source>
</reference>